<evidence type="ECO:0000256" key="2">
    <source>
        <dbReference type="ARBA" id="ARBA00022801"/>
    </source>
</evidence>
<sequence length="499" mass="57516">FTEGGPIIMFQVENEYSAYGKNTDHLKLLVYLMKGHGVKELLVTSDHKFKDKYVENKALDFSKYALPTDNFDIKKSNSFSLIRKLNKHFPVMVMEFWTGWFDFWGQGKHSTPNIKELEKSLNFILDEGGSFNLYMFIGGTNFGFTSGANNFTGYQPLVTSYDYDAILSEAGDITAKYNLVRNKLLKFYKSIGVNDLPKVPPNTPKASYGNIEISEVMEWDVFLSLIPIGTTDNKVNFMETYRDHDGVYNVMGYIVYSHVIGGNTHWNKMPGVQLTGFARDRLTAVLNSEAFFVMDNIRKTVEEEHQFLHYNWDKAWQEVASKIEKKPKKPSQRLDLMVENLGRVNYSPMESALFDHQRKGLQGPVFRYIFDIIEEWNIRFINFSPEQCKILSRSSTWSSVEDHERKLKDRSDGEKLAPTLYRAYLNITGKPNDTFVKMEGWGKGVLIVNGFNLGRYWSMGPQKTLYLPGPILKSGRNEILVFEEVKRGKDVTFQNFPEL</sequence>
<dbReference type="PANTHER" id="PTHR23421">
    <property type="entry name" value="BETA-GALACTOSIDASE RELATED"/>
    <property type="match status" value="1"/>
</dbReference>
<dbReference type="PRINTS" id="PR00742">
    <property type="entry name" value="GLHYDRLASE35"/>
</dbReference>
<dbReference type="Gene3D" id="3.20.20.80">
    <property type="entry name" value="Glycosidases"/>
    <property type="match status" value="1"/>
</dbReference>
<dbReference type="InterPro" id="IPR019801">
    <property type="entry name" value="Glyco_hydro_35_CS"/>
</dbReference>
<reference evidence="6" key="1">
    <citation type="submission" date="2021-04" db="EMBL/GenBank/DDBJ databases">
        <authorList>
            <consortium name="Molecular Ecology Group"/>
        </authorList>
    </citation>
    <scope>NUCLEOTIDE SEQUENCE</scope>
</reference>
<dbReference type="Proteomes" id="UP000678393">
    <property type="component" value="Unassembled WGS sequence"/>
</dbReference>
<keyword evidence="7" id="KW-1185">Reference proteome</keyword>
<accession>A0A8S4A4R5</accession>
<protein>
    <recommendedName>
        <fullName evidence="8">Beta-galactosidase</fullName>
    </recommendedName>
</protein>
<dbReference type="EMBL" id="CAJHNH020008390">
    <property type="protein sequence ID" value="CAG5135510.1"/>
    <property type="molecule type" value="Genomic_DNA"/>
</dbReference>
<dbReference type="GO" id="GO:0005975">
    <property type="term" value="P:carbohydrate metabolic process"/>
    <property type="evidence" value="ECO:0007669"/>
    <property type="project" value="InterPro"/>
</dbReference>
<dbReference type="AlphaFoldDB" id="A0A8S4A4R5"/>
<organism evidence="6 7">
    <name type="scientific">Candidula unifasciata</name>
    <dbReference type="NCBI Taxonomy" id="100452"/>
    <lineage>
        <taxon>Eukaryota</taxon>
        <taxon>Metazoa</taxon>
        <taxon>Spiralia</taxon>
        <taxon>Lophotrochozoa</taxon>
        <taxon>Mollusca</taxon>
        <taxon>Gastropoda</taxon>
        <taxon>Heterobranchia</taxon>
        <taxon>Euthyneura</taxon>
        <taxon>Panpulmonata</taxon>
        <taxon>Eupulmonata</taxon>
        <taxon>Stylommatophora</taxon>
        <taxon>Helicina</taxon>
        <taxon>Helicoidea</taxon>
        <taxon>Geomitridae</taxon>
        <taxon>Candidula</taxon>
    </lineage>
</organism>
<evidence type="ECO:0000313" key="6">
    <source>
        <dbReference type="EMBL" id="CAG5135510.1"/>
    </source>
</evidence>
<proteinExistence type="inferred from homology"/>
<dbReference type="OrthoDB" id="1657402at2759"/>
<comment type="similarity">
    <text evidence="1">Belongs to the glycosyl hydrolase 35 family.</text>
</comment>
<evidence type="ECO:0008006" key="8">
    <source>
        <dbReference type="Google" id="ProtNLM"/>
    </source>
</evidence>
<evidence type="ECO:0000259" key="4">
    <source>
        <dbReference type="Pfam" id="PF01301"/>
    </source>
</evidence>
<dbReference type="Pfam" id="PF01301">
    <property type="entry name" value="Glyco_hydro_35"/>
    <property type="match status" value="1"/>
</dbReference>
<keyword evidence="3" id="KW-0326">Glycosidase</keyword>
<evidence type="ECO:0000256" key="1">
    <source>
        <dbReference type="ARBA" id="ARBA00009809"/>
    </source>
</evidence>
<feature type="domain" description="Beta-galactosidase galactose-binding" evidence="5">
    <location>
        <begin position="418"/>
        <end position="477"/>
    </location>
</feature>
<comment type="caution">
    <text evidence="6">The sequence shown here is derived from an EMBL/GenBank/DDBJ whole genome shotgun (WGS) entry which is preliminary data.</text>
</comment>
<evidence type="ECO:0000313" key="7">
    <source>
        <dbReference type="Proteomes" id="UP000678393"/>
    </source>
</evidence>
<feature type="domain" description="Glycoside hydrolase 35 catalytic" evidence="4">
    <location>
        <begin position="2"/>
        <end position="182"/>
    </location>
</feature>
<name>A0A8S4A4R5_9EUPU</name>
<feature type="non-terminal residue" evidence="6">
    <location>
        <position position="499"/>
    </location>
</feature>
<dbReference type="SUPFAM" id="SSF51445">
    <property type="entry name" value="(Trans)glycosidases"/>
    <property type="match status" value="1"/>
</dbReference>
<evidence type="ECO:0000259" key="5">
    <source>
        <dbReference type="Pfam" id="PF21467"/>
    </source>
</evidence>
<dbReference type="InterPro" id="IPR048913">
    <property type="entry name" value="BetaGal_gal-bd"/>
</dbReference>
<dbReference type="PROSITE" id="PS01182">
    <property type="entry name" value="GLYCOSYL_HYDROL_F35"/>
    <property type="match status" value="1"/>
</dbReference>
<dbReference type="SUPFAM" id="SSF49785">
    <property type="entry name" value="Galactose-binding domain-like"/>
    <property type="match status" value="1"/>
</dbReference>
<dbReference type="Gene3D" id="2.60.120.260">
    <property type="entry name" value="Galactose-binding domain-like"/>
    <property type="match status" value="2"/>
</dbReference>
<dbReference type="InterPro" id="IPR001944">
    <property type="entry name" value="Glycoside_Hdrlase_35"/>
</dbReference>
<dbReference type="InterPro" id="IPR008979">
    <property type="entry name" value="Galactose-bd-like_sf"/>
</dbReference>
<dbReference type="Pfam" id="PF21467">
    <property type="entry name" value="BetaGal_gal-bd"/>
    <property type="match status" value="1"/>
</dbReference>
<gene>
    <name evidence="6" type="ORF">CUNI_LOCUS21068</name>
</gene>
<dbReference type="InterPro" id="IPR017853">
    <property type="entry name" value="GH"/>
</dbReference>
<keyword evidence="2" id="KW-0378">Hydrolase</keyword>
<dbReference type="GO" id="GO:0004553">
    <property type="term" value="F:hydrolase activity, hydrolyzing O-glycosyl compounds"/>
    <property type="evidence" value="ECO:0007669"/>
    <property type="project" value="InterPro"/>
</dbReference>
<dbReference type="InterPro" id="IPR031330">
    <property type="entry name" value="Gly_Hdrlase_35_cat"/>
</dbReference>
<evidence type="ECO:0000256" key="3">
    <source>
        <dbReference type="ARBA" id="ARBA00023295"/>
    </source>
</evidence>